<name>A0A329YDH5_RHITR</name>
<proteinExistence type="predicted"/>
<feature type="transmembrane region" description="Helical" evidence="1">
    <location>
        <begin position="12"/>
        <end position="30"/>
    </location>
</feature>
<comment type="caution">
    <text evidence="2">The sequence shown here is derived from an EMBL/GenBank/DDBJ whole genome shotgun (WGS) entry which is preliminary data.</text>
</comment>
<dbReference type="AlphaFoldDB" id="A0A329YDH5"/>
<evidence type="ECO:0000313" key="3">
    <source>
        <dbReference type="Proteomes" id="UP000251205"/>
    </source>
</evidence>
<sequence length="70" mass="7913">MVNFIHRNMPLFLAAILTAVAITLYNLACLMVRHHHTILHDLHRAVGALILLAAFYAIIRHMQSLPDEEG</sequence>
<keyword evidence="1" id="KW-0812">Transmembrane</keyword>
<reference evidence="2 3" key="1">
    <citation type="submission" date="2018-06" db="EMBL/GenBank/DDBJ databases">
        <title>Whole Genome Sequence of an efficient microsymbiont, Rhizobium tropici.</title>
        <authorList>
            <person name="Srinivasan R."/>
            <person name="Singh H.V."/>
            <person name="Srivastava R."/>
            <person name="Kumari B."/>
            <person name="Radhakrishna A."/>
        </authorList>
    </citation>
    <scope>NUCLEOTIDE SEQUENCE [LARGE SCALE GENOMIC DNA]</scope>
    <source>
        <strain evidence="2 3">IGFRI Rhizo-19</strain>
    </source>
</reference>
<keyword evidence="1" id="KW-0472">Membrane</keyword>
<feature type="transmembrane region" description="Helical" evidence="1">
    <location>
        <begin position="42"/>
        <end position="59"/>
    </location>
</feature>
<dbReference type="Proteomes" id="UP000251205">
    <property type="component" value="Unassembled WGS sequence"/>
</dbReference>
<protein>
    <submittedName>
        <fullName evidence="2">Uncharacterized protein</fullName>
    </submittedName>
</protein>
<evidence type="ECO:0000313" key="2">
    <source>
        <dbReference type="EMBL" id="RAX38490.1"/>
    </source>
</evidence>
<keyword evidence="1" id="KW-1133">Transmembrane helix</keyword>
<gene>
    <name evidence="2" type="ORF">DQ393_28260</name>
</gene>
<dbReference type="RefSeq" id="WP_112344978.1">
    <property type="nucleotide sequence ID" value="NZ_QMKK01000054.1"/>
</dbReference>
<organism evidence="2 3">
    <name type="scientific">Rhizobium tropici</name>
    <dbReference type="NCBI Taxonomy" id="398"/>
    <lineage>
        <taxon>Bacteria</taxon>
        <taxon>Pseudomonadati</taxon>
        <taxon>Pseudomonadota</taxon>
        <taxon>Alphaproteobacteria</taxon>
        <taxon>Hyphomicrobiales</taxon>
        <taxon>Rhizobiaceae</taxon>
        <taxon>Rhizobium/Agrobacterium group</taxon>
        <taxon>Rhizobium</taxon>
    </lineage>
</organism>
<accession>A0A329YDH5</accession>
<dbReference type="EMBL" id="QMKK01000054">
    <property type="protein sequence ID" value="RAX38490.1"/>
    <property type="molecule type" value="Genomic_DNA"/>
</dbReference>
<evidence type="ECO:0000256" key="1">
    <source>
        <dbReference type="SAM" id="Phobius"/>
    </source>
</evidence>